<dbReference type="PANTHER" id="PTHR37940:SF1">
    <property type="entry name" value="LYSINE--TRNA LIGASE"/>
    <property type="match status" value="1"/>
</dbReference>
<evidence type="ECO:0000256" key="1">
    <source>
        <dbReference type="ARBA" id="ARBA00004496"/>
    </source>
</evidence>
<dbReference type="SUPFAM" id="SSF52374">
    <property type="entry name" value="Nucleotidylyl transferase"/>
    <property type="match status" value="1"/>
</dbReference>
<dbReference type="Gene3D" id="3.40.50.620">
    <property type="entry name" value="HUPs"/>
    <property type="match status" value="2"/>
</dbReference>
<dbReference type="InterPro" id="IPR045462">
    <property type="entry name" value="aa-tRNA-synth_I_cd-bd"/>
</dbReference>
<evidence type="ECO:0000256" key="5">
    <source>
        <dbReference type="ARBA" id="ARBA00022741"/>
    </source>
</evidence>
<keyword evidence="8 10" id="KW-0030">Aminoacyl-tRNA synthetase</keyword>
<dbReference type="GO" id="GO:0005737">
    <property type="term" value="C:cytoplasm"/>
    <property type="evidence" value="ECO:0007669"/>
    <property type="project" value="UniProtKB-SubCell"/>
</dbReference>
<feature type="domain" description="Aminoacyl-tRNA synthetase class I anticodon-binding" evidence="11">
    <location>
        <begin position="430"/>
        <end position="508"/>
    </location>
</feature>
<dbReference type="InterPro" id="IPR001412">
    <property type="entry name" value="aa-tRNA-synth_I_CS"/>
</dbReference>
<evidence type="ECO:0000256" key="8">
    <source>
        <dbReference type="ARBA" id="ARBA00023146"/>
    </source>
</evidence>
<keyword evidence="4 10" id="KW-0436">Ligase</keyword>
<evidence type="ECO:0000256" key="9">
    <source>
        <dbReference type="ARBA" id="ARBA00048573"/>
    </source>
</evidence>
<feature type="short sequence motif" description="'HIGH' region" evidence="10">
    <location>
        <begin position="40"/>
        <end position="48"/>
    </location>
</feature>
<gene>
    <name evidence="10" type="primary">lysS</name>
    <name evidence="12" type="ORF">EIC27_03845</name>
</gene>
<keyword evidence="6 10" id="KW-0067">ATP-binding</keyword>
<name>A0A3R9ZL06_9RICK</name>
<dbReference type="Proteomes" id="UP000279470">
    <property type="component" value="Unassembled WGS sequence"/>
</dbReference>
<dbReference type="GO" id="GO:0006430">
    <property type="term" value="P:lysyl-tRNA aminoacylation"/>
    <property type="evidence" value="ECO:0007669"/>
    <property type="project" value="UniProtKB-UniRule"/>
</dbReference>
<feature type="binding site" evidence="10">
    <location>
        <position position="289"/>
    </location>
    <ligand>
        <name>ATP</name>
        <dbReference type="ChEBI" id="CHEBI:30616"/>
    </ligand>
</feature>
<dbReference type="InterPro" id="IPR002904">
    <property type="entry name" value="Lys-tRNA-ligase"/>
</dbReference>
<dbReference type="Gene3D" id="1.10.10.350">
    <property type="match status" value="1"/>
</dbReference>
<comment type="caution">
    <text evidence="12">The sequence shown here is derived from an EMBL/GenBank/DDBJ whole genome shotgun (WGS) entry which is preliminary data.</text>
</comment>
<proteinExistence type="inferred from homology"/>
<dbReference type="GO" id="GO:0005524">
    <property type="term" value="F:ATP binding"/>
    <property type="evidence" value="ECO:0007669"/>
    <property type="project" value="UniProtKB-UniRule"/>
</dbReference>
<dbReference type="EC" id="6.1.1.6" evidence="10"/>
<protein>
    <recommendedName>
        <fullName evidence="10">Lysine--tRNA ligase</fullName>
        <ecNumber evidence="10">6.1.1.6</ecNumber>
    </recommendedName>
    <alternativeName>
        <fullName evidence="10">Lysyl-tRNA synthetase</fullName>
        <shortName evidence="10">LysRS</shortName>
    </alternativeName>
</protein>
<dbReference type="InterPro" id="IPR014729">
    <property type="entry name" value="Rossmann-like_a/b/a_fold"/>
</dbReference>
<feature type="short sequence motif" description="'KMSKS' region" evidence="10">
    <location>
        <begin position="286"/>
        <end position="290"/>
    </location>
</feature>
<keyword evidence="7 10" id="KW-0648">Protein biosynthesis</keyword>
<evidence type="ECO:0000313" key="12">
    <source>
        <dbReference type="EMBL" id="RST66114.1"/>
    </source>
</evidence>
<dbReference type="PANTHER" id="PTHR37940">
    <property type="entry name" value="LYSINE--TRNA LIGASE"/>
    <property type="match status" value="1"/>
</dbReference>
<evidence type="ECO:0000256" key="7">
    <source>
        <dbReference type="ARBA" id="ARBA00022917"/>
    </source>
</evidence>
<evidence type="ECO:0000256" key="4">
    <source>
        <dbReference type="ARBA" id="ARBA00022598"/>
    </source>
</evidence>
<keyword evidence="3 10" id="KW-0963">Cytoplasm</keyword>
<dbReference type="AlphaFoldDB" id="A0A3R9ZL06"/>
<dbReference type="PROSITE" id="PS00178">
    <property type="entry name" value="AA_TRNA_LIGASE_I"/>
    <property type="match status" value="1"/>
</dbReference>
<accession>A0A3R9ZL06</accession>
<dbReference type="GO" id="GO:0000049">
    <property type="term" value="F:tRNA binding"/>
    <property type="evidence" value="ECO:0007669"/>
    <property type="project" value="InterPro"/>
</dbReference>
<dbReference type="Pfam" id="PF01921">
    <property type="entry name" value="tRNA-synt_1f"/>
    <property type="match status" value="1"/>
</dbReference>
<evidence type="ECO:0000256" key="10">
    <source>
        <dbReference type="HAMAP-Rule" id="MF_00177"/>
    </source>
</evidence>
<evidence type="ECO:0000313" key="13">
    <source>
        <dbReference type="Proteomes" id="UP000279470"/>
    </source>
</evidence>
<dbReference type="EMBL" id="RXFM01000046">
    <property type="protein sequence ID" value="RST66114.1"/>
    <property type="molecule type" value="Genomic_DNA"/>
</dbReference>
<keyword evidence="13" id="KW-1185">Reference proteome</keyword>
<dbReference type="RefSeq" id="WP_126044821.1">
    <property type="nucleotide sequence ID" value="NZ_RXFM01000046.1"/>
</dbReference>
<evidence type="ECO:0000259" key="11">
    <source>
        <dbReference type="Pfam" id="PF19269"/>
    </source>
</evidence>
<dbReference type="Pfam" id="PF19269">
    <property type="entry name" value="Anticodon_2"/>
    <property type="match status" value="1"/>
</dbReference>
<dbReference type="SUPFAM" id="SSF48163">
    <property type="entry name" value="An anticodon-binding domain of class I aminoacyl-tRNA synthetases"/>
    <property type="match status" value="1"/>
</dbReference>
<evidence type="ECO:0000256" key="2">
    <source>
        <dbReference type="ARBA" id="ARBA00005594"/>
    </source>
</evidence>
<comment type="catalytic activity">
    <reaction evidence="9 10">
        <text>tRNA(Lys) + L-lysine + ATP = L-lysyl-tRNA(Lys) + AMP + diphosphate</text>
        <dbReference type="Rhea" id="RHEA:20792"/>
        <dbReference type="Rhea" id="RHEA-COMP:9696"/>
        <dbReference type="Rhea" id="RHEA-COMP:9697"/>
        <dbReference type="ChEBI" id="CHEBI:30616"/>
        <dbReference type="ChEBI" id="CHEBI:32551"/>
        <dbReference type="ChEBI" id="CHEBI:33019"/>
        <dbReference type="ChEBI" id="CHEBI:78442"/>
        <dbReference type="ChEBI" id="CHEBI:78529"/>
        <dbReference type="ChEBI" id="CHEBI:456215"/>
        <dbReference type="EC" id="6.1.1.6"/>
    </reaction>
</comment>
<comment type="subcellular location">
    <subcellularLocation>
        <location evidence="1 10">Cytoplasm</location>
    </subcellularLocation>
</comment>
<keyword evidence="5 10" id="KW-0547">Nucleotide-binding</keyword>
<evidence type="ECO:0000256" key="3">
    <source>
        <dbReference type="ARBA" id="ARBA00022490"/>
    </source>
</evidence>
<sequence>MLDLNNINSWAFKEANLLLKKINNQPPKKGYVLFETGYGPSGLPHIGTFGEIVRTSMVRKAFQYISDIPTKLFCMSDDMDGLRKVPDNIPNKENYYQYIDLPLTNIPDPFRKNQSYGDYMNSKLIEFLDHFNFDYEFISATKCYKSGKFNDYLTKVLEKYDNIIDILIPTLGKERRESYSPFLPICEKTGKVLQAKVINKNIESKTITYLDNTGHKVETSILNGKCKLQWKPDFAMRWAALDVDYEIYGKDIQANAEIYDKICTVLGKSPPQQMSYELFLDENGQKISKSKGNGLSIDDWLKYANQESLNLFMYQSPKKAKKLYFSIIPKTFDEYLNHLSKFNQLTDEKEKISNPIFYIHTDKIPNINLDKITFSLLLNLVNACNTDNKDVLWGYIKDFIDHDNINKETHEYIDSMLGYAINYFQDFIKPKKKYKIPNEQEIKLLKLLLENLKTVNNTAEDIQNTVYKISKDNNIPLKEWFQSLYEILLGTKEGPRIGTFIKLYGVKKIEKLIYEKIC</sequence>
<dbReference type="InterPro" id="IPR020751">
    <property type="entry name" value="aa-tRNA-synth_I_codon-bd_sub2"/>
</dbReference>
<dbReference type="InterPro" id="IPR008925">
    <property type="entry name" value="aa_tRNA-synth_I_cd-bd_sf"/>
</dbReference>
<reference evidence="13" key="1">
    <citation type="submission" date="2018-11" db="EMBL/GenBank/DDBJ databases">
        <title>Phylogenetic, genomic, and biogeographic characterization of a novel and ubiquitous marine invertebrate-associated Rickettsiales parasite, Candidatus Marinoinvertebrata rohwerii, gen. nov., sp. nov.</title>
        <authorList>
            <person name="Klinges J.G."/>
            <person name="Rosales S.M."/>
            <person name="Mcminds R."/>
            <person name="Shaver E.C."/>
            <person name="Shantz A."/>
            <person name="Peters E.C."/>
            <person name="Burkepile D.E."/>
            <person name="Silliman B.R."/>
            <person name="Vega Thurber R.L."/>
        </authorList>
    </citation>
    <scope>NUCLEOTIDE SEQUENCE [LARGE SCALE GENOMIC DNA]</scope>
    <source>
        <strain evidence="13">a_cerv_44</strain>
    </source>
</reference>
<evidence type="ECO:0000256" key="6">
    <source>
        <dbReference type="ARBA" id="ARBA00022840"/>
    </source>
</evidence>
<dbReference type="OrthoDB" id="9803151at2"/>
<dbReference type="HAMAP" id="MF_00177">
    <property type="entry name" value="Lys_tRNA_synth_class1"/>
    <property type="match status" value="1"/>
</dbReference>
<organism evidence="12 13">
    <name type="scientific">Candidatus Aquarickettsia rohweri</name>
    <dbReference type="NCBI Taxonomy" id="2602574"/>
    <lineage>
        <taxon>Bacteria</taxon>
        <taxon>Pseudomonadati</taxon>
        <taxon>Pseudomonadota</taxon>
        <taxon>Alphaproteobacteria</taxon>
        <taxon>Rickettsiales</taxon>
        <taxon>Candidatus Midichloriaceae</taxon>
        <taxon>Candidatus Aquarickettsia</taxon>
    </lineage>
</organism>
<dbReference type="NCBIfam" id="NF001968">
    <property type="entry name" value="PRK00750.1-2"/>
    <property type="match status" value="1"/>
</dbReference>
<dbReference type="GO" id="GO:0004824">
    <property type="term" value="F:lysine-tRNA ligase activity"/>
    <property type="evidence" value="ECO:0007669"/>
    <property type="project" value="UniProtKB-UniRule"/>
</dbReference>
<comment type="similarity">
    <text evidence="2 10">Belongs to the class-I aminoacyl-tRNA synthetase family.</text>
</comment>
<dbReference type="NCBIfam" id="TIGR00467">
    <property type="entry name" value="lysS_arch"/>
    <property type="match status" value="1"/>
</dbReference>